<proteinExistence type="predicted"/>
<name>A0A369TLC2_9RHOB</name>
<feature type="transmembrane region" description="Helical" evidence="1">
    <location>
        <begin position="287"/>
        <end position="308"/>
    </location>
</feature>
<keyword evidence="1" id="KW-1133">Transmembrane helix</keyword>
<organism evidence="3 4">
    <name type="scientific">Thalassococcus profundi</name>
    <dbReference type="NCBI Taxonomy" id="2282382"/>
    <lineage>
        <taxon>Bacteria</taxon>
        <taxon>Pseudomonadati</taxon>
        <taxon>Pseudomonadota</taxon>
        <taxon>Alphaproteobacteria</taxon>
        <taxon>Rhodobacterales</taxon>
        <taxon>Roseobacteraceae</taxon>
        <taxon>Thalassococcus</taxon>
    </lineage>
</organism>
<evidence type="ECO:0000256" key="1">
    <source>
        <dbReference type="SAM" id="Phobius"/>
    </source>
</evidence>
<feature type="transmembrane region" description="Helical" evidence="1">
    <location>
        <begin position="158"/>
        <end position="175"/>
    </location>
</feature>
<reference evidence="3 4" key="1">
    <citation type="submission" date="2018-07" db="EMBL/GenBank/DDBJ databases">
        <title>Thalassococcus profundi sp. nov., a marine bacterium isolated from deep seawater of Okinawa Trough.</title>
        <authorList>
            <person name="Yu M."/>
        </authorList>
    </citation>
    <scope>NUCLEOTIDE SEQUENCE [LARGE SCALE GENOMIC DNA]</scope>
    <source>
        <strain evidence="3 4">WRAS1</strain>
    </source>
</reference>
<feature type="chain" id="PRO_5016818348" description="DoxX family membrane protein" evidence="2">
    <location>
        <begin position="24"/>
        <end position="346"/>
    </location>
</feature>
<feature type="transmembrane region" description="Helical" evidence="1">
    <location>
        <begin position="84"/>
        <end position="105"/>
    </location>
</feature>
<feature type="transmembrane region" description="Helical" evidence="1">
    <location>
        <begin position="264"/>
        <end position="281"/>
    </location>
</feature>
<feature type="transmembrane region" description="Helical" evidence="1">
    <location>
        <begin position="134"/>
        <end position="152"/>
    </location>
</feature>
<keyword evidence="1" id="KW-0472">Membrane</keyword>
<protein>
    <recommendedName>
        <fullName evidence="5">DoxX family membrane protein</fullName>
    </recommendedName>
</protein>
<dbReference type="Proteomes" id="UP000253977">
    <property type="component" value="Unassembled WGS sequence"/>
</dbReference>
<accession>A0A369TLC2</accession>
<evidence type="ECO:0000256" key="2">
    <source>
        <dbReference type="SAM" id="SignalP"/>
    </source>
</evidence>
<sequence>MMTVLTRLLIVAPICMIGTGAAAHVNWFVDTDAEPLPNIALTDPLFLGWTAMALAMIAFSVWLDGRLPTLRVAPSKLRHDFMEILRVFTGMSFLLTAYEGALVAPHKVVEGVIGLALVVLQAVIGVMLIANRWIFAAALLMLVLHVAVALFFGLLPALEYAILVGIAFFLLLNAIEDPDWRDRLKPYSVDALRIWTGISLVALAIGEKLAPSALGQVFLAQYDWNFLQAMALTFFDDRLFVLSAGMVEAVIGIVLILGTTVRLAVLALSVMMALSNVVFILQGNNEAALVEFIGHMPIIGVALLLMLLGYGQRLKITHAFSAWRYRSREGRHPIAGSPTDPEGDRA</sequence>
<keyword evidence="2" id="KW-0732">Signal</keyword>
<evidence type="ECO:0008006" key="5">
    <source>
        <dbReference type="Google" id="ProtNLM"/>
    </source>
</evidence>
<dbReference type="AlphaFoldDB" id="A0A369TLC2"/>
<dbReference type="EMBL" id="QPMK01000011">
    <property type="protein sequence ID" value="RDD65622.1"/>
    <property type="molecule type" value="Genomic_DNA"/>
</dbReference>
<feature type="transmembrane region" description="Helical" evidence="1">
    <location>
        <begin position="46"/>
        <end position="63"/>
    </location>
</feature>
<keyword evidence="1" id="KW-0812">Transmembrane</keyword>
<evidence type="ECO:0000313" key="4">
    <source>
        <dbReference type="Proteomes" id="UP000253977"/>
    </source>
</evidence>
<keyword evidence="4" id="KW-1185">Reference proteome</keyword>
<feature type="transmembrane region" description="Helical" evidence="1">
    <location>
        <begin position="195"/>
        <end position="219"/>
    </location>
</feature>
<feature type="transmembrane region" description="Helical" evidence="1">
    <location>
        <begin position="111"/>
        <end position="129"/>
    </location>
</feature>
<gene>
    <name evidence="3" type="ORF">DU478_14395</name>
</gene>
<feature type="transmembrane region" description="Helical" evidence="1">
    <location>
        <begin position="239"/>
        <end position="257"/>
    </location>
</feature>
<evidence type="ECO:0000313" key="3">
    <source>
        <dbReference type="EMBL" id="RDD65622.1"/>
    </source>
</evidence>
<comment type="caution">
    <text evidence="3">The sequence shown here is derived from an EMBL/GenBank/DDBJ whole genome shotgun (WGS) entry which is preliminary data.</text>
</comment>
<feature type="signal peptide" evidence="2">
    <location>
        <begin position="1"/>
        <end position="23"/>
    </location>
</feature>